<sequence length="210" mass="22280">MAGEHQRRGHCHRGPATAAHCVCHGRRRRLARLRERLPAQRRGPVVGPPGRPERPALRQGLRRGQPHGPLRPPGAGAAVVGGPRQRTGRRAPRQGPAAGRARHRPAAARPARLGRVGRRRTADAVPRQRRRGHRPRALPGPVGRAPGQRGHVPLGRRPRHPAPLAAGRGRAAVGLPAGGQERPRAGPHGTRRGAGNGLTPIDFPGRGGGC</sequence>
<feature type="region of interest" description="Disordered" evidence="1">
    <location>
        <begin position="33"/>
        <end position="210"/>
    </location>
</feature>
<protein>
    <submittedName>
        <fullName evidence="2">Uncharacterized protein</fullName>
    </submittedName>
</protein>
<evidence type="ECO:0000313" key="3">
    <source>
        <dbReference type="Proteomes" id="UP001153328"/>
    </source>
</evidence>
<accession>A0A9W4E5D8</accession>
<dbReference type="EMBL" id="CAJVAX010000012">
    <property type="protein sequence ID" value="CAG7624990.1"/>
    <property type="molecule type" value="Genomic_DNA"/>
</dbReference>
<organism evidence="2 3">
    <name type="scientific">Actinacidiphila bryophytorum</name>
    <dbReference type="NCBI Taxonomy" id="1436133"/>
    <lineage>
        <taxon>Bacteria</taxon>
        <taxon>Bacillati</taxon>
        <taxon>Actinomycetota</taxon>
        <taxon>Actinomycetes</taxon>
        <taxon>Kitasatosporales</taxon>
        <taxon>Streptomycetaceae</taxon>
        <taxon>Actinacidiphila</taxon>
    </lineage>
</organism>
<keyword evidence="3" id="KW-1185">Reference proteome</keyword>
<evidence type="ECO:0000256" key="1">
    <source>
        <dbReference type="SAM" id="MobiDB-lite"/>
    </source>
</evidence>
<feature type="compositionally biased region" description="Low complexity" evidence="1">
    <location>
        <begin position="162"/>
        <end position="179"/>
    </location>
</feature>
<gene>
    <name evidence="2" type="ORF">SBRY_20110</name>
</gene>
<feature type="compositionally biased region" description="Low complexity" evidence="1">
    <location>
        <begin position="73"/>
        <end position="85"/>
    </location>
</feature>
<name>A0A9W4E5D8_9ACTN</name>
<comment type="caution">
    <text evidence="2">The sequence shown here is derived from an EMBL/GenBank/DDBJ whole genome shotgun (WGS) entry which is preliminary data.</text>
</comment>
<dbReference type="AlphaFoldDB" id="A0A9W4E5D8"/>
<dbReference type="Proteomes" id="UP001153328">
    <property type="component" value="Unassembled WGS sequence"/>
</dbReference>
<reference evidence="2" key="1">
    <citation type="submission" date="2021-06" db="EMBL/GenBank/DDBJ databases">
        <authorList>
            <person name="Arsene-Ploetze F."/>
        </authorList>
    </citation>
    <scope>NUCLEOTIDE SEQUENCE</scope>
    <source>
        <strain evidence="2">SBRY1</strain>
    </source>
</reference>
<proteinExistence type="predicted"/>
<evidence type="ECO:0000313" key="2">
    <source>
        <dbReference type="EMBL" id="CAG7624990.1"/>
    </source>
</evidence>
<feature type="compositionally biased region" description="Basic residues" evidence="1">
    <location>
        <begin position="127"/>
        <end position="136"/>
    </location>
</feature>